<reference evidence="2 3" key="1">
    <citation type="submission" date="2023-08" db="EMBL/GenBank/DDBJ databases">
        <title>Black Yeasts Isolated from many extreme environments.</title>
        <authorList>
            <person name="Coleine C."/>
            <person name="Stajich J.E."/>
            <person name="Selbmann L."/>
        </authorList>
    </citation>
    <scope>NUCLEOTIDE SEQUENCE [LARGE SCALE GENOMIC DNA]</scope>
    <source>
        <strain evidence="2 3">CCFEE 536</strain>
    </source>
</reference>
<dbReference type="EMBL" id="JAVRRA010025941">
    <property type="protein sequence ID" value="KAK5104810.1"/>
    <property type="molecule type" value="Genomic_DNA"/>
</dbReference>
<name>A0ABR0KR57_9PEZI</name>
<gene>
    <name evidence="2" type="ORF">LTR16_006758</name>
</gene>
<protein>
    <submittedName>
        <fullName evidence="2">Uncharacterized protein</fullName>
    </submittedName>
</protein>
<comment type="caution">
    <text evidence="2">The sequence shown here is derived from an EMBL/GenBank/DDBJ whole genome shotgun (WGS) entry which is preliminary data.</text>
</comment>
<evidence type="ECO:0000313" key="2">
    <source>
        <dbReference type="EMBL" id="KAK5104810.1"/>
    </source>
</evidence>
<feature type="non-terminal residue" evidence="2">
    <location>
        <position position="1"/>
    </location>
</feature>
<feature type="compositionally biased region" description="Gly residues" evidence="1">
    <location>
        <begin position="29"/>
        <end position="52"/>
    </location>
</feature>
<evidence type="ECO:0000313" key="3">
    <source>
        <dbReference type="Proteomes" id="UP001357485"/>
    </source>
</evidence>
<proteinExistence type="predicted"/>
<feature type="region of interest" description="Disordered" evidence="1">
    <location>
        <begin position="25"/>
        <end position="52"/>
    </location>
</feature>
<dbReference type="Proteomes" id="UP001357485">
    <property type="component" value="Unassembled WGS sequence"/>
</dbReference>
<evidence type="ECO:0000256" key="1">
    <source>
        <dbReference type="SAM" id="MobiDB-lite"/>
    </source>
</evidence>
<accession>A0ABR0KR57</accession>
<keyword evidence="3" id="KW-1185">Reference proteome</keyword>
<sequence>EHRLGRWIKVPRGRNAGVVFEVRRKGAASGAGEGGTVNGDGGEGASEGLGGA</sequence>
<organism evidence="2 3">
    <name type="scientific">Cryomyces antarcticus</name>
    <dbReference type="NCBI Taxonomy" id="329879"/>
    <lineage>
        <taxon>Eukaryota</taxon>
        <taxon>Fungi</taxon>
        <taxon>Dikarya</taxon>
        <taxon>Ascomycota</taxon>
        <taxon>Pezizomycotina</taxon>
        <taxon>Dothideomycetes</taxon>
        <taxon>Dothideomycetes incertae sedis</taxon>
        <taxon>Cryomyces</taxon>
    </lineage>
</organism>